<accession>A0ABN9M155</accession>
<organism evidence="1 2">
    <name type="scientific">Ranitomeya imitator</name>
    <name type="common">mimic poison frog</name>
    <dbReference type="NCBI Taxonomy" id="111125"/>
    <lineage>
        <taxon>Eukaryota</taxon>
        <taxon>Metazoa</taxon>
        <taxon>Chordata</taxon>
        <taxon>Craniata</taxon>
        <taxon>Vertebrata</taxon>
        <taxon>Euteleostomi</taxon>
        <taxon>Amphibia</taxon>
        <taxon>Batrachia</taxon>
        <taxon>Anura</taxon>
        <taxon>Neobatrachia</taxon>
        <taxon>Hyloidea</taxon>
        <taxon>Dendrobatidae</taxon>
        <taxon>Dendrobatinae</taxon>
        <taxon>Ranitomeya</taxon>
    </lineage>
</organism>
<dbReference type="EMBL" id="CAUEEQ010032911">
    <property type="protein sequence ID" value="CAJ0951165.1"/>
    <property type="molecule type" value="Genomic_DNA"/>
</dbReference>
<comment type="caution">
    <text evidence="1">The sequence shown here is derived from an EMBL/GenBank/DDBJ whole genome shotgun (WGS) entry which is preliminary data.</text>
</comment>
<name>A0ABN9M155_9NEOB</name>
<protein>
    <submittedName>
        <fullName evidence="1">Uncharacterized protein</fullName>
    </submittedName>
</protein>
<gene>
    <name evidence="1" type="ORF">RIMI_LOCUS13342249</name>
</gene>
<evidence type="ECO:0000313" key="1">
    <source>
        <dbReference type="EMBL" id="CAJ0951165.1"/>
    </source>
</evidence>
<evidence type="ECO:0000313" key="2">
    <source>
        <dbReference type="Proteomes" id="UP001176940"/>
    </source>
</evidence>
<sequence>MGFPGSHRTSLGWDFLEATTPAWDGSHITRPPYTPCDPAQPALLISPQHHCAMCLHSPMCGLSTEVVPDVLAVCSYMDDFPALHHCAGICQISKALTKES</sequence>
<reference evidence="1" key="1">
    <citation type="submission" date="2023-07" db="EMBL/GenBank/DDBJ databases">
        <authorList>
            <person name="Stuckert A."/>
        </authorList>
    </citation>
    <scope>NUCLEOTIDE SEQUENCE</scope>
</reference>
<proteinExistence type="predicted"/>
<dbReference type="Proteomes" id="UP001176940">
    <property type="component" value="Unassembled WGS sequence"/>
</dbReference>
<keyword evidence="2" id="KW-1185">Reference proteome</keyword>